<evidence type="ECO:0000313" key="2">
    <source>
        <dbReference type="Proteomes" id="UP000054783"/>
    </source>
</evidence>
<sequence length="41" mass="4891">MWSCTEHALRDHSVGHLTVVLQSPLQLALLRYQRFNWRAQQ</sequence>
<organism evidence="1 2">
    <name type="scientific">Trichinella patagoniensis</name>
    <dbReference type="NCBI Taxonomy" id="990121"/>
    <lineage>
        <taxon>Eukaryota</taxon>
        <taxon>Metazoa</taxon>
        <taxon>Ecdysozoa</taxon>
        <taxon>Nematoda</taxon>
        <taxon>Enoplea</taxon>
        <taxon>Dorylaimia</taxon>
        <taxon>Trichinellida</taxon>
        <taxon>Trichinellidae</taxon>
        <taxon>Trichinella</taxon>
    </lineage>
</organism>
<evidence type="ECO:0000313" key="1">
    <source>
        <dbReference type="EMBL" id="KRX86782.1"/>
    </source>
</evidence>
<protein>
    <submittedName>
        <fullName evidence="1">Uncharacterized protein</fullName>
    </submittedName>
</protein>
<dbReference type="AlphaFoldDB" id="A0A0V0XG10"/>
<gene>
    <name evidence="1" type="ORF">T12_2772</name>
</gene>
<proteinExistence type="predicted"/>
<dbReference type="Proteomes" id="UP000054783">
    <property type="component" value="Unassembled WGS sequence"/>
</dbReference>
<dbReference type="EMBL" id="JYDQ01004943">
    <property type="protein sequence ID" value="KRX86782.1"/>
    <property type="molecule type" value="Genomic_DNA"/>
</dbReference>
<name>A0A0V0XG10_9BILA</name>
<keyword evidence="2" id="KW-1185">Reference proteome</keyword>
<comment type="caution">
    <text evidence="1">The sequence shown here is derived from an EMBL/GenBank/DDBJ whole genome shotgun (WGS) entry which is preliminary data.</text>
</comment>
<accession>A0A0V0XG10</accession>
<reference evidence="1 2" key="1">
    <citation type="submission" date="2015-01" db="EMBL/GenBank/DDBJ databases">
        <title>Evolution of Trichinella species and genotypes.</title>
        <authorList>
            <person name="Korhonen P.K."/>
            <person name="Edoardo P."/>
            <person name="Giuseppe L.R."/>
            <person name="Gasser R.B."/>
        </authorList>
    </citation>
    <scope>NUCLEOTIDE SEQUENCE [LARGE SCALE GENOMIC DNA]</scope>
    <source>
        <strain evidence="1">ISS2496</strain>
    </source>
</reference>